<dbReference type="Gene3D" id="3.40.1190.10">
    <property type="entry name" value="Mur-like, catalytic domain"/>
    <property type="match status" value="1"/>
</dbReference>
<keyword evidence="5" id="KW-0067">ATP-binding</keyword>
<dbReference type="InterPro" id="IPR000713">
    <property type="entry name" value="Mur_ligase_N"/>
</dbReference>
<evidence type="ECO:0000256" key="9">
    <source>
        <dbReference type="ARBA" id="ARBA00023316"/>
    </source>
</evidence>
<keyword evidence="8" id="KW-0131">Cell cycle</keyword>
<dbReference type="InterPro" id="IPR036565">
    <property type="entry name" value="Mur-like_cat_sf"/>
</dbReference>
<dbReference type="PANTHER" id="PTHR43024">
    <property type="entry name" value="UDP-N-ACETYLMURAMOYL-TRIPEPTIDE--D-ALANYL-D-ALANINE LIGASE"/>
    <property type="match status" value="1"/>
</dbReference>
<protein>
    <recommendedName>
        <fullName evidence="10">UDP-MurNAc-pentapeptide synthetase</fullName>
    </recommendedName>
</protein>
<dbReference type="Gene3D" id="3.40.1390.10">
    <property type="entry name" value="MurE/MurF, N-terminal domain"/>
    <property type="match status" value="1"/>
</dbReference>
<evidence type="ECO:0000259" key="13">
    <source>
        <dbReference type="Pfam" id="PF08245"/>
    </source>
</evidence>
<reference evidence="14" key="1">
    <citation type="submission" date="2019-06" db="EMBL/GenBank/DDBJ databases">
        <authorList>
            <person name="Murdoch R.W."/>
            <person name="Fathepure B."/>
        </authorList>
    </citation>
    <scope>NUCLEOTIDE SEQUENCE</scope>
</reference>
<dbReference type="SUPFAM" id="SSF53244">
    <property type="entry name" value="MurD-like peptide ligases, peptide-binding domain"/>
    <property type="match status" value="1"/>
</dbReference>
<dbReference type="Gene3D" id="3.90.190.20">
    <property type="entry name" value="Mur ligase, C-terminal domain"/>
    <property type="match status" value="1"/>
</dbReference>
<evidence type="ECO:0000256" key="6">
    <source>
        <dbReference type="ARBA" id="ARBA00022960"/>
    </source>
</evidence>
<dbReference type="InterPro" id="IPR004101">
    <property type="entry name" value="Mur_ligase_C"/>
</dbReference>
<evidence type="ECO:0000313" key="14">
    <source>
        <dbReference type="EMBL" id="QEA04975.1"/>
    </source>
</evidence>
<evidence type="ECO:0000259" key="12">
    <source>
        <dbReference type="Pfam" id="PF02875"/>
    </source>
</evidence>
<accession>A0A5B8RDU4</accession>
<evidence type="ECO:0000256" key="3">
    <source>
        <dbReference type="ARBA" id="ARBA00022618"/>
    </source>
</evidence>
<dbReference type="HAMAP" id="MF_02019">
    <property type="entry name" value="MurF"/>
    <property type="match status" value="1"/>
</dbReference>
<dbReference type="SUPFAM" id="SSF63418">
    <property type="entry name" value="MurE/MurF N-terminal domain"/>
    <property type="match status" value="1"/>
</dbReference>
<dbReference type="InterPro" id="IPR051046">
    <property type="entry name" value="MurCDEF_CellWall_CoF430Synth"/>
</dbReference>
<evidence type="ECO:0000256" key="8">
    <source>
        <dbReference type="ARBA" id="ARBA00023306"/>
    </source>
</evidence>
<dbReference type="Pfam" id="PF02875">
    <property type="entry name" value="Mur_ligase_C"/>
    <property type="match status" value="1"/>
</dbReference>
<evidence type="ECO:0000256" key="2">
    <source>
        <dbReference type="ARBA" id="ARBA00022598"/>
    </source>
</evidence>
<dbReference type="InterPro" id="IPR036615">
    <property type="entry name" value="Mur_ligase_C_dom_sf"/>
</dbReference>
<dbReference type="InterPro" id="IPR013221">
    <property type="entry name" value="Mur_ligase_cen"/>
</dbReference>
<feature type="domain" description="Mur ligase C-terminal" evidence="12">
    <location>
        <begin position="320"/>
        <end position="430"/>
    </location>
</feature>
<dbReference type="GO" id="GO:0051301">
    <property type="term" value="P:cell division"/>
    <property type="evidence" value="ECO:0007669"/>
    <property type="project" value="UniProtKB-KW"/>
</dbReference>
<dbReference type="AlphaFoldDB" id="A0A5B8RDU4"/>
<gene>
    <name evidence="14" type="primary">murF</name>
    <name evidence="14" type="ORF">KBTEX_01293</name>
</gene>
<dbReference type="NCBIfam" id="TIGR01143">
    <property type="entry name" value="murF"/>
    <property type="match status" value="1"/>
</dbReference>
<dbReference type="GO" id="GO:0071555">
    <property type="term" value="P:cell wall organization"/>
    <property type="evidence" value="ECO:0007669"/>
    <property type="project" value="UniProtKB-KW"/>
</dbReference>
<dbReference type="Pfam" id="PF01225">
    <property type="entry name" value="Mur_ligase"/>
    <property type="match status" value="1"/>
</dbReference>
<evidence type="ECO:0000256" key="4">
    <source>
        <dbReference type="ARBA" id="ARBA00022741"/>
    </source>
</evidence>
<evidence type="ECO:0000256" key="1">
    <source>
        <dbReference type="ARBA" id="ARBA00022490"/>
    </source>
</evidence>
<dbReference type="InterPro" id="IPR035911">
    <property type="entry name" value="MurE/MurF_N"/>
</dbReference>
<keyword evidence="2 14" id="KW-0436">Ligase</keyword>
<dbReference type="GO" id="GO:0047480">
    <property type="term" value="F:UDP-N-acetylmuramoyl-tripeptide-D-alanyl-D-alanine ligase activity"/>
    <property type="evidence" value="ECO:0007669"/>
    <property type="project" value="InterPro"/>
</dbReference>
<evidence type="ECO:0000256" key="5">
    <source>
        <dbReference type="ARBA" id="ARBA00022840"/>
    </source>
</evidence>
<evidence type="ECO:0000256" key="7">
    <source>
        <dbReference type="ARBA" id="ARBA00022984"/>
    </source>
</evidence>
<keyword evidence="1" id="KW-0963">Cytoplasm</keyword>
<evidence type="ECO:0000259" key="11">
    <source>
        <dbReference type="Pfam" id="PF01225"/>
    </source>
</evidence>
<proteinExistence type="inferred from homology"/>
<keyword evidence="6" id="KW-0133">Cell shape</keyword>
<dbReference type="PANTHER" id="PTHR43024:SF1">
    <property type="entry name" value="UDP-N-ACETYLMURAMOYL-TRIPEPTIDE--D-ALANYL-D-ALANINE LIGASE"/>
    <property type="match status" value="1"/>
</dbReference>
<name>A0A5B8RDU4_9ZZZZ</name>
<dbReference type="EMBL" id="MN079092">
    <property type="protein sequence ID" value="QEA04975.1"/>
    <property type="molecule type" value="Genomic_DNA"/>
</dbReference>
<keyword evidence="9" id="KW-0961">Cell wall biogenesis/degradation</keyword>
<keyword evidence="3" id="KW-0132">Cell division</keyword>
<dbReference type="InterPro" id="IPR005863">
    <property type="entry name" value="UDP-N-AcMur_synth"/>
</dbReference>
<dbReference type="GO" id="GO:0005524">
    <property type="term" value="F:ATP binding"/>
    <property type="evidence" value="ECO:0007669"/>
    <property type="project" value="UniProtKB-KW"/>
</dbReference>
<dbReference type="Pfam" id="PF08245">
    <property type="entry name" value="Mur_ligase_M"/>
    <property type="match status" value="1"/>
</dbReference>
<feature type="domain" description="Mur ligase central" evidence="13">
    <location>
        <begin position="106"/>
        <end position="290"/>
    </location>
</feature>
<evidence type="ECO:0000256" key="10">
    <source>
        <dbReference type="ARBA" id="ARBA00031461"/>
    </source>
</evidence>
<sequence>MEPVKLSQLVVALGEGRHRGADAIVTGVVIDSRIAGEGTLFVALPGRHVDGHDFIASARAAGAAAALVARVVDDPLPQWVVEDPAATLARLGARVRAQAPATVIGVTGSNGKTTVKEMIAAILSQGAETLATRGNLNNDLGVPLTLCRLNAGHRYAVIEMGANAPGDIARLAALAAPDVGVVTNAGPAHLSGFGDIAGVARAKGELFAGIARDGVAVINADDDYAPLWRQLADGRRSVMFGTRGDADIRATAEADGTTILVLPGGEHLRVRLPLPGAHNRLNAAAAAATALAAGASPAWIVPGLERMASVPGRWSEEVLQGGVILIDDSYNANPRSLGAAVEVLAQTPPAWVVLGDMGELGESAGRLHAEAGEAMRRAGIERVFALGPLAAEAAAAFGEGGGSFDDVAALVDTMARDWRAGVRVLVKGSRSAAMERVCEALRQRYGIAGGA</sequence>
<keyword evidence="7" id="KW-0573">Peptidoglycan synthesis</keyword>
<feature type="domain" description="Mur ligase N-terminal catalytic" evidence="11">
    <location>
        <begin position="25"/>
        <end position="70"/>
    </location>
</feature>
<keyword evidence="4" id="KW-0547">Nucleotide-binding</keyword>
<dbReference type="SUPFAM" id="SSF53623">
    <property type="entry name" value="MurD-like peptide ligases, catalytic domain"/>
    <property type="match status" value="1"/>
</dbReference>
<organism evidence="14">
    <name type="scientific">uncultured organism</name>
    <dbReference type="NCBI Taxonomy" id="155900"/>
    <lineage>
        <taxon>unclassified sequences</taxon>
        <taxon>environmental samples</taxon>
    </lineage>
</organism>